<dbReference type="InterPro" id="IPR003593">
    <property type="entry name" value="AAA+_ATPase"/>
</dbReference>
<dbReference type="PANTHER" id="PTHR22683">
    <property type="entry name" value="SPORULATION PROTEIN RELATED"/>
    <property type="match status" value="1"/>
</dbReference>
<feature type="transmembrane region" description="Helical" evidence="4">
    <location>
        <begin position="227"/>
        <end position="248"/>
    </location>
</feature>
<evidence type="ECO:0000256" key="3">
    <source>
        <dbReference type="PROSITE-ProRule" id="PRU00289"/>
    </source>
</evidence>
<dbReference type="Proteomes" id="UP000322699">
    <property type="component" value="Unassembled WGS sequence"/>
</dbReference>
<dbReference type="InterPro" id="IPR002543">
    <property type="entry name" value="FtsK_dom"/>
</dbReference>
<evidence type="ECO:0000256" key="1">
    <source>
        <dbReference type="ARBA" id="ARBA00022741"/>
    </source>
</evidence>
<gene>
    <name evidence="6" type="ORF">LF1_45370</name>
</gene>
<keyword evidence="4" id="KW-0472">Membrane</keyword>
<evidence type="ECO:0000256" key="4">
    <source>
        <dbReference type="SAM" id="Phobius"/>
    </source>
</evidence>
<dbReference type="InterPro" id="IPR027417">
    <property type="entry name" value="P-loop_NTPase"/>
</dbReference>
<dbReference type="SUPFAM" id="SSF52540">
    <property type="entry name" value="P-loop containing nucleoside triphosphate hydrolases"/>
    <property type="match status" value="1"/>
</dbReference>
<feature type="domain" description="FtsK" evidence="5">
    <location>
        <begin position="751"/>
        <end position="947"/>
    </location>
</feature>
<evidence type="ECO:0000313" key="7">
    <source>
        <dbReference type="Proteomes" id="UP000322699"/>
    </source>
</evidence>
<dbReference type="GO" id="GO:0005524">
    <property type="term" value="F:ATP binding"/>
    <property type="evidence" value="ECO:0007669"/>
    <property type="project" value="UniProtKB-UniRule"/>
</dbReference>
<keyword evidence="4" id="KW-1133">Transmembrane helix</keyword>
<dbReference type="EMBL" id="VRLW01000001">
    <property type="protein sequence ID" value="KAA1261976.1"/>
    <property type="molecule type" value="Genomic_DNA"/>
</dbReference>
<evidence type="ECO:0000259" key="5">
    <source>
        <dbReference type="PROSITE" id="PS50901"/>
    </source>
</evidence>
<feature type="transmembrane region" description="Helical" evidence="4">
    <location>
        <begin position="255"/>
        <end position="278"/>
    </location>
</feature>
<reference evidence="6 7" key="1">
    <citation type="submission" date="2019-08" db="EMBL/GenBank/DDBJ databases">
        <title>Deep-cultivation of Planctomycetes and their phenomic and genomic characterization uncovers novel biology.</title>
        <authorList>
            <person name="Wiegand S."/>
            <person name="Jogler M."/>
            <person name="Boedeker C."/>
            <person name="Pinto D."/>
            <person name="Vollmers J."/>
            <person name="Rivas-Marin E."/>
            <person name="Kohn T."/>
            <person name="Peeters S.H."/>
            <person name="Heuer A."/>
            <person name="Rast P."/>
            <person name="Oberbeckmann S."/>
            <person name="Bunk B."/>
            <person name="Jeske O."/>
            <person name="Meyerdierks A."/>
            <person name="Storesund J.E."/>
            <person name="Kallscheuer N."/>
            <person name="Luecker S."/>
            <person name="Lage O.M."/>
            <person name="Pohl T."/>
            <person name="Merkel B.J."/>
            <person name="Hornburger P."/>
            <person name="Mueller R.-W."/>
            <person name="Bruemmer F."/>
            <person name="Labrenz M."/>
            <person name="Spormann A.M."/>
            <person name="Op Den Camp H."/>
            <person name="Overmann J."/>
            <person name="Amann R."/>
            <person name="Jetten M.S.M."/>
            <person name="Mascher T."/>
            <person name="Medema M.H."/>
            <person name="Devos D.P."/>
            <person name="Kaster A.-K."/>
            <person name="Ovreas L."/>
            <person name="Rohde M."/>
            <person name="Galperin M.Y."/>
            <person name="Jogler C."/>
        </authorList>
    </citation>
    <scope>NUCLEOTIDE SEQUENCE [LARGE SCALE GENOMIC DNA]</scope>
    <source>
        <strain evidence="6 7">LF1</strain>
    </source>
</reference>
<dbReference type="RefSeq" id="WP_068266119.1">
    <property type="nucleotide sequence ID" value="NZ_LWSK01000107.1"/>
</dbReference>
<name>A0A5B1CN48_9BACT</name>
<keyword evidence="4" id="KW-0812">Transmembrane</keyword>
<dbReference type="InterPro" id="IPR050206">
    <property type="entry name" value="FtsK/SpoIIIE/SftA"/>
</dbReference>
<dbReference type="PROSITE" id="PS50901">
    <property type="entry name" value="FTSK"/>
    <property type="match status" value="1"/>
</dbReference>
<keyword evidence="2 3" id="KW-0067">ATP-binding</keyword>
<accession>A0A5B1CN48</accession>
<keyword evidence="1 3" id="KW-0547">Nucleotide-binding</keyword>
<feature type="binding site" evidence="3">
    <location>
        <begin position="770"/>
        <end position="777"/>
    </location>
    <ligand>
        <name>ATP</name>
        <dbReference type="ChEBI" id="CHEBI:30616"/>
    </ligand>
</feature>
<keyword evidence="7" id="KW-1185">Reference proteome</keyword>
<evidence type="ECO:0000313" key="6">
    <source>
        <dbReference type="EMBL" id="KAA1261976.1"/>
    </source>
</evidence>
<dbReference type="OrthoDB" id="9807790at2"/>
<evidence type="ECO:0000256" key="2">
    <source>
        <dbReference type="ARBA" id="ARBA00022840"/>
    </source>
</evidence>
<dbReference type="SMART" id="SM00382">
    <property type="entry name" value="AAA"/>
    <property type="match status" value="1"/>
</dbReference>
<comment type="caution">
    <text evidence="6">The sequence shown here is derived from an EMBL/GenBank/DDBJ whole genome shotgun (WGS) entry which is preliminary data.</text>
</comment>
<protein>
    <submittedName>
        <fullName evidence="6">FtsK-like domain-containing protein</fullName>
    </submittedName>
</protein>
<dbReference type="PANTHER" id="PTHR22683:SF41">
    <property type="entry name" value="DNA TRANSLOCASE FTSK"/>
    <property type="match status" value="1"/>
</dbReference>
<dbReference type="Gene3D" id="3.40.50.300">
    <property type="entry name" value="P-loop containing nucleotide triphosphate hydrolases"/>
    <property type="match status" value="2"/>
</dbReference>
<dbReference type="GO" id="GO:0003677">
    <property type="term" value="F:DNA binding"/>
    <property type="evidence" value="ECO:0007669"/>
    <property type="project" value="InterPro"/>
</dbReference>
<sequence>MKDSSVGPTKLLNVDRFGKLLAGMRHRIQATSQRQCELSAKHASQGESLAAKLKQQRDEVMSRCRGQRQEMLHHWDKTEEELTSQYERRAVAGRTELNRMAVVFRRKKTEEIQTIERKVQSRHQAVLHQFENRKNQPGQNQRRETKRIDEALVPIAEHVEWARALTIRRLDGLPEVGEASPEEEDFSEPEPASVKEAVDTIAVLTRKCQQVVDDMQEGAASKIVDSFYLPAAVAGFIVVWAAIALLVVTENRYLWAAAGIIPAGILGFGAYLILLWPLKKTTRELYPKVERIARCADQTAKAGRSISLRVAADASRELVGRRDEHIAAADRWKKEQLAEIEQRFATEEADSRKHLVEVLGIADQDYAQRMKSVTAEMNAKAETLAGQITQTLSQTDSQSNEQLELSASVRSREQQGLQDRLNHGISRGLSRMKVTEQQVESDFPAWSSWLDADTTNATHVDYLPLGSLSIGKDLKGIVAETDSEIPESVPIVLHRRLHSALVIQADEASMNRAIDLAHQVLWRLLAGAAPSKAKLTLIDPLGRGQHFTSFMALADHDPAMIGHRVWTTDAKIEERLAEIASHIEDVLQSSLRDRFERIEDYNQVAGSMSEPYRAIAAVGFPDGLSREGHKHLQAVIDSGLRCGIFTVLVCDSSKPWPSDMPLPSGEKVLSLCVDSENGWRVQVEGVEELVFSPASPPRPPVREALVEKIGTASVKAARVEVPLDTVLSAVPEGQGSTDDAVEIAVGSQGANRLLALKLGEGVKQHVLIAGKTGSGKSTLLHSIITSGAYHYRPDQLHFYLLDFKKGVEFKVYAETGLPHARVIGIESEREFGRSVLQRLDKELQERGEAFRAANVQELDQYRKESDQSMPRIMLVIDEFQELFVRDDRLAGDCSMLLDRLVRQGRSFGIHVVLSSQSLAGAYSLPRATLGQMAVRIAMQCSESDAALVLSDDNTAARLIERPGEAIYNDAGGLVEGNQPFQVAWLSPTRHREILSSITARDQVDAAVMPAAVIFQGNRPCHWTPSLASEAIHDAGSSGALVGLLGESVEIGPPVSLQLTRDTGRNVLLVASTASAVHVMASSVAGMIKTSDGKLSVIHFDGSRADDDAAIGPWMAGVGIQAASISPRDGESEMVRIAELVSKRMESQKDAPEESSSSPTLILIDQLERFRDLRQDESFSFSLDSEAGVSGSAAFQNVLKDGPSVGVFVMASCGGAETFSRWVPRSSQHDFELRVLGQMNANDSSLLIDSPAASDLTAATLLFFDNSNGRITKFRQCELPDAKTVKGWIGDA</sequence>
<organism evidence="6 7">
    <name type="scientific">Rubripirellula obstinata</name>
    <dbReference type="NCBI Taxonomy" id="406547"/>
    <lineage>
        <taxon>Bacteria</taxon>
        <taxon>Pseudomonadati</taxon>
        <taxon>Planctomycetota</taxon>
        <taxon>Planctomycetia</taxon>
        <taxon>Pirellulales</taxon>
        <taxon>Pirellulaceae</taxon>
        <taxon>Rubripirellula</taxon>
    </lineage>
</organism>
<proteinExistence type="predicted"/>
<dbReference type="Pfam" id="PF01580">
    <property type="entry name" value="FtsK_SpoIIIE"/>
    <property type="match status" value="1"/>
</dbReference>